<dbReference type="InterPro" id="IPR002699">
    <property type="entry name" value="V_ATPase_D"/>
</dbReference>
<evidence type="ECO:0000256" key="3">
    <source>
        <dbReference type="ARBA" id="ARBA00023065"/>
    </source>
</evidence>
<evidence type="ECO:0000256" key="4">
    <source>
        <dbReference type="HAMAP-Rule" id="MF_00271"/>
    </source>
</evidence>
<dbReference type="GO" id="GO:0046961">
    <property type="term" value="F:proton-transporting ATPase activity, rotational mechanism"/>
    <property type="evidence" value="ECO:0007669"/>
    <property type="project" value="InterPro"/>
</dbReference>
<dbReference type="EMBL" id="PCSB01000066">
    <property type="protein sequence ID" value="PIP31518.1"/>
    <property type="molecule type" value="Genomic_DNA"/>
</dbReference>
<sequence length="203" mass="23650">MAQIKATRMEYLKLKKRLKTAQRGHKLLKEKRDGLMKKFMDIVKAVKQDRQTMEGLLLKAEKSFIFSVSNLEENEIDQMLSSTSSKIVLSSKTENVMSAYLPRFEYEITGDYKGYSIFSAPLGIDFSLSKFKEALSIMIFLAEKEHSLRLLSFEIEKTRRRVNGLEYVIMPQFQKTLKFIASKLDEQERSDKIIRMKVKDLIS</sequence>
<proteinExistence type="inferred from homology"/>
<dbReference type="GO" id="GO:0042777">
    <property type="term" value="P:proton motive force-driven plasma membrane ATP synthesis"/>
    <property type="evidence" value="ECO:0007669"/>
    <property type="project" value="UniProtKB-UniRule"/>
</dbReference>
<evidence type="ECO:0000313" key="6">
    <source>
        <dbReference type="Proteomes" id="UP000230447"/>
    </source>
</evidence>
<dbReference type="HAMAP" id="MF_00271">
    <property type="entry name" value="ATP_synth_D_arch"/>
    <property type="match status" value="1"/>
</dbReference>
<evidence type="ECO:0000256" key="2">
    <source>
        <dbReference type="ARBA" id="ARBA00022448"/>
    </source>
</evidence>
<dbReference type="GO" id="GO:0046933">
    <property type="term" value="F:proton-transporting ATP synthase activity, rotational mechanism"/>
    <property type="evidence" value="ECO:0007669"/>
    <property type="project" value="UniProtKB-UniRule"/>
</dbReference>
<comment type="function">
    <text evidence="4">Produces ATP from ADP in the presence of a proton gradient across the membrane.</text>
</comment>
<evidence type="ECO:0000256" key="1">
    <source>
        <dbReference type="ARBA" id="ARBA00005850"/>
    </source>
</evidence>
<dbReference type="Gene3D" id="1.10.287.3240">
    <property type="match status" value="1"/>
</dbReference>
<keyword evidence="4" id="KW-0375">Hydrogen ion transport</keyword>
<dbReference type="Pfam" id="PF01813">
    <property type="entry name" value="ATP-synt_D"/>
    <property type="match status" value="1"/>
</dbReference>
<comment type="caution">
    <text evidence="5">The sequence shown here is derived from an EMBL/GenBank/DDBJ whole genome shotgun (WGS) entry which is preliminary data.</text>
</comment>
<dbReference type="PANTHER" id="PTHR11671">
    <property type="entry name" value="V-TYPE ATP SYNTHASE SUBUNIT D"/>
    <property type="match status" value="1"/>
</dbReference>
<accession>A0A2G9ZGQ8</accession>
<reference evidence="5 6" key="1">
    <citation type="submission" date="2017-09" db="EMBL/GenBank/DDBJ databases">
        <title>Depth-based differentiation of microbial function through sediment-hosted aquifers and enrichment of novel symbionts in the deep terrestrial subsurface.</title>
        <authorList>
            <person name="Probst A.J."/>
            <person name="Ladd B."/>
            <person name="Jarett J.K."/>
            <person name="Geller-Mcgrath D.E."/>
            <person name="Sieber C.M."/>
            <person name="Emerson J.B."/>
            <person name="Anantharaman K."/>
            <person name="Thomas B.C."/>
            <person name="Malmstrom R."/>
            <person name="Stieglmeier M."/>
            <person name="Klingl A."/>
            <person name="Woyke T."/>
            <person name="Ryan C.M."/>
            <person name="Banfield J.F."/>
        </authorList>
    </citation>
    <scope>NUCLEOTIDE SEQUENCE [LARGE SCALE GENOMIC DNA]</scope>
    <source>
        <strain evidence="5">CG23_combo_of_CG06-09_8_20_14_all_37_87_8</strain>
    </source>
</reference>
<dbReference type="GO" id="GO:0005524">
    <property type="term" value="F:ATP binding"/>
    <property type="evidence" value="ECO:0007669"/>
    <property type="project" value="UniProtKB-UniRule"/>
</dbReference>
<evidence type="ECO:0000313" key="5">
    <source>
        <dbReference type="EMBL" id="PIP31518.1"/>
    </source>
</evidence>
<dbReference type="Proteomes" id="UP000230447">
    <property type="component" value="Unassembled WGS sequence"/>
</dbReference>
<organism evidence="5 6">
    <name type="scientific">bacterium (Candidatus Gribaldobacteria) CG23_combo_of_CG06-09_8_20_14_all_37_87_8</name>
    <dbReference type="NCBI Taxonomy" id="2014278"/>
    <lineage>
        <taxon>Bacteria</taxon>
        <taxon>Candidatus Gribaldobacteria</taxon>
    </lineage>
</organism>
<keyword evidence="3 4" id="KW-0406">Ion transport</keyword>
<keyword evidence="2 4" id="KW-0813">Transport</keyword>
<dbReference type="AlphaFoldDB" id="A0A2G9ZGQ8"/>
<comment type="similarity">
    <text evidence="1 4">Belongs to the V-ATPase D subunit family.</text>
</comment>
<gene>
    <name evidence="4" type="primary">atpD</name>
    <name evidence="5" type="ORF">COX24_03200</name>
</gene>
<keyword evidence="4" id="KW-0066">ATP synthesis</keyword>
<protein>
    <recommendedName>
        <fullName evidence="4">V-type ATP synthase subunit D</fullName>
    </recommendedName>
    <alternativeName>
        <fullName evidence="4">V-ATPase subunit D</fullName>
    </alternativeName>
</protein>
<name>A0A2G9ZGQ8_9BACT</name>
<dbReference type="NCBIfam" id="TIGR00309">
    <property type="entry name" value="V_ATPase_subD"/>
    <property type="match status" value="1"/>
</dbReference>